<keyword evidence="12" id="KW-1185">Reference proteome</keyword>
<organism evidence="11 12">
    <name type="scientific">Melipona bicolor</name>
    <dbReference type="NCBI Taxonomy" id="60889"/>
    <lineage>
        <taxon>Eukaryota</taxon>
        <taxon>Metazoa</taxon>
        <taxon>Ecdysozoa</taxon>
        <taxon>Arthropoda</taxon>
        <taxon>Hexapoda</taxon>
        <taxon>Insecta</taxon>
        <taxon>Pterygota</taxon>
        <taxon>Neoptera</taxon>
        <taxon>Endopterygota</taxon>
        <taxon>Hymenoptera</taxon>
        <taxon>Apocrita</taxon>
        <taxon>Aculeata</taxon>
        <taxon>Apoidea</taxon>
        <taxon>Anthophila</taxon>
        <taxon>Apidae</taxon>
        <taxon>Melipona</taxon>
    </lineage>
</organism>
<evidence type="ECO:0000259" key="9">
    <source>
        <dbReference type="Pfam" id="PF08790"/>
    </source>
</evidence>
<feature type="compositionally biased region" description="Low complexity" evidence="8">
    <location>
        <begin position="175"/>
        <end position="192"/>
    </location>
</feature>
<proteinExistence type="predicted"/>
<feature type="region of interest" description="Disordered" evidence="8">
    <location>
        <begin position="148"/>
        <end position="301"/>
    </location>
</feature>
<feature type="domain" description="Cell growth-regulating nucleolar protein-like winged helix" evidence="10">
    <location>
        <begin position="331"/>
        <end position="399"/>
    </location>
</feature>
<evidence type="ECO:0000256" key="4">
    <source>
        <dbReference type="ARBA" id="ARBA00022771"/>
    </source>
</evidence>
<evidence type="ECO:0000256" key="7">
    <source>
        <dbReference type="PROSITE-ProRule" id="PRU01145"/>
    </source>
</evidence>
<keyword evidence="5" id="KW-0862">Zinc</keyword>
<keyword evidence="3" id="KW-0677">Repeat</keyword>
<comment type="caution">
    <text evidence="11">The sequence shown here is derived from an EMBL/GenBank/DDBJ whole genome shotgun (WGS) entry which is preliminary data.</text>
</comment>
<dbReference type="FunFam" id="3.30.1490.490:FF:000001">
    <property type="entry name" value="cell growth-regulating nucleolar protein-like"/>
    <property type="match status" value="1"/>
</dbReference>
<keyword evidence="2" id="KW-0479">Metal-binding</keyword>
<feature type="compositionally biased region" description="Basic and acidic residues" evidence="8">
    <location>
        <begin position="156"/>
        <end position="168"/>
    </location>
</feature>
<feature type="compositionally biased region" description="Polar residues" evidence="8">
    <location>
        <begin position="205"/>
        <end position="214"/>
    </location>
</feature>
<comment type="subcellular location">
    <subcellularLocation>
        <location evidence="1">Nucleus</location>
    </subcellularLocation>
</comment>
<evidence type="ECO:0000256" key="1">
    <source>
        <dbReference type="ARBA" id="ARBA00004123"/>
    </source>
</evidence>
<dbReference type="GO" id="GO:0005730">
    <property type="term" value="C:nucleolus"/>
    <property type="evidence" value="ECO:0007669"/>
    <property type="project" value="TreeGrafter"/>
</dbReference>
<name>A0AA40KID9_9HYME</name>
<evidence type="ECO:0000259" key="10">
    <source>
        <dbReference type="Pfam" id="PF25879"/>
    </source>
</evidence>
<dbReference type="GO" id="GO:0006364">
    <property type="term" value="P:rRNA processing"/>
    <property type="evidence" value="ECO:0007669"/>
    <property type="project" value="TreeGrafter"/>
</dbReference>
<dbReference type="InterPro" id="IPR039999">
    <property type="entry name" value="LYAR"/>
</dbReference>
<keyword evidence="6" id="KW-0539">Nucleus</keyword>
<feature type="compositionally biased region" description="Basic and acidic residues" evidence="8">
    <location>
        <begin position="193"/>
        <end position="204"/>
    </location>
</feature>
<feature type="domain" description="Zinc finger C2H2 LYAR-type" evidence="9">
    <location>
        <begin position="32"/>
        <end position="59"/>
    </location>
</feature>
<dbReference type="Pfam" id="PF08790">
    <property type="entry name" value="zf-LYAR"/>
    <property type="match status" value="1"/>
</dbReference>
<dbReference type="GO" id="GO:0000122">
    <property type="term" value="P:negative regulation of transcription by RNA polymerase II"/>
    <property type="evidence" value="ECO:0007669"/>
    <property type="project" value="TreeGrafter"/>
</dbReference>
<dbReference type="GO" id="GO:0003677">
    <property type="term" value="F:DNA binding"/>
    <property type="evidence" value="ECO:0007669"/>
    <property type="project" value="InterPro"/>
</dbReference>
<dbReference type="PANTHER" id="PTHR13100:SF10">
    <property type="entry name" value="CELL GROWTH-REGULATING NUCLEOLAR PROTEIN"/>
    <property type="match status" value="1"/>
</dbReference>
<evidence type="ECO:0000256" key="3">
    <source>
        <dbReference type="ARBA" id="ARBA00022737"/>
    </source>
</evidence>
<evidence type="ECO:0000256" key="6">
    <source>
        <dbReference type="ARBA" id="ARBA00023242"/>
    </source>
</evidence>
<reference evidence="11" key="1">
    <citation type="submission" date="2021-10" db="EMBL/GenBank/DDBJ databases">
        <title>Melipona bicolor Genome sequencing and assembly.</title>
        <authorList>
            <person name="Araujo N.S."/>
            <person name="Arias M.C."/>
        </authorList>
    </citation>
    <scope>NUCLEOTIDE SEQUENCE</scope>
    <source>
        <strain evidence="11">USP_2M_L1-L4_2017</strain>
        <tissue evidence="11">Whole body</tissue>
    </source>
</reference>
<dbReference type="InterPro" id="IPR036236">
    <property type="entry name" value="Znf_C2H2_sf"/>
</dbReference>
<dbReference type="AlphaFoldDB" id="A0AA40KID9"/>
<dbReference type="EMBL" id="JAHYIQ010000027">
    <property type="protein sequence ID" value="KAK1121371.1"/>
    <property type="molecule type" value="Genomic_DNA"/>
</dbReference>
<dbReference type="InterPro" id="IPR014898">
    <property type="entry name" value="Znf_C2H2_LYAR"/>
</dbReference>
<keyword evidence="4 7" id="KW-0863">Zinc-finger</keyword>
<dbReference type="PANTHER" id="PTHR13100">
    <property type="entry name" value="CELL GROWTH-REGULATING NUCLEOLAR PROTEIN LYAR"/>
    <property type="match status" value="1"/>
</dbReference>
<evidence type="ECO:0000256" key="5">
    <source>
        <dbReference type="ARBA" id="ARBA00022833"/>
    </source>
</evidence>
<dbReference type="Gene3D" id="3.30.1490.490">
    <property type="match status" value="1"/>
</dbReference>
<dbReference type="GO" id="GO:0008270">
    <property type="term" value="F:zinc ion binding"/>
    <property type="evidence" value="ECO:0007669"/>
    <property type="project" value="UniProtKB-KW"/>
</dbReference>
<accession>A0AA40KID9</accession>
<evidence type="ECO:0008006" key="13">
    <source>
        <dbReference type="Google" id="ProtNLM"/>
    </source>
</evidence>
<gene>
    <name evidence="11" type="ORF">K0M31_010665</name>
</gene>
<evidence type="ECO:0000256" key="8">
    <source>
        <dbReference type="SAM" id="MobiDB-lite"/>
    </source>
</evidence>
<dbReference type="PROSITE" id="PS51804">
    <property type="entry name" value="ZF_C2HC_LYAR"/>
    <property type="match status" value="1"/>
</dbReference>
<evidence type="ECO:0000313" key="11">
    <source>
        <dbReference type="EMBL" id="KAK1121371.1"/>
    </source>
</evidence>
<dbReference type="InterPro" id="IPR058719">
    <property type="entry name" value="WHD_LYAR"/>
</dbReference>
<feature type="compositionally biased region" description="Basic and acidic residues" evidence="8">
    <location>
        <begin position="256"/>
        <end position="290"/>
    </location>
</feature>
<evidence type="ECO:0000256" key="2">
    <source>
        <dbReference type="ARBA" id="ARBA00022723"/>
    </source>
</evidence>
<dbReference type="SUPFAM" id="SSF57667">
    <property type="entry name" value="beta-beta-alpha zinc fingers"/>
    <property type="match status" value="2"/>
</dbReference>
<dbReference type="Proteomes" id="UP001177670">
    <property type="component" value="Unassembled WGS sequence"/>
</dbReference>
<sequence length="399" mass="45582">MVVFTCNNCGETLQKPKVAKHYEFQCRSAPFLTCVDCFKDFRGEEYVVHTKCKSEAERYGGKDYVPKANANKGEKKQKVWIDVVNNLLNSGTNLSIAERNFLNILSKYDNIPRKKIKFLNFVKNAIGNKVNGQVVNNVWDKMETAFKNNVQNTNTQDEKQQENGKGNEKLNNADNVNIHQENNVVENQNNENIYKENRNEDRLNKSNVNGTENGCNDAINNIKKKKSKKRTVSETVQEQMKEPVVKKKSRSSVEVTQDRVEATQDRVEATQDRVEATQDRVEATQDRVEATQDQISKKKNKDVTNVPIKKNENTSFSETSVNQCDNTTEKSTFSWKRTILDIVKSKGEISLKKLQKKVISQYMNSCSNTVLQEKASSKFNKKLKKISEITISDEKVTLA</sequence>
<evidence type="ECO:0000313" key="12">
    <source>
        <dbReference type="Proteomes" id="UP001177670"/>
    </source>
</evidence>
<dbReference type="Pfam" id="PF25879">
    <property type="entry name" value="WHD_LYAR"/>
    <property type="match status" value="1"/>
</dbReference>
<protein>
    <recommendedName>
        <fullName evidence="13">Cell growth-regulating nucleolar protein</fullName>
    </recommendedName>
</protein>